<keyword evidence="1" id="KW-0378">Hydrolase</keyword>
<dbReference type="InterPro" id="IPR010807">
    <property type="entry name" value="YfgJ-like"/>
</dbReference>
<evidence type="ECO:0000313" key="2">
    <source>
        <dbReference type="EMBL" id="VFS52984.1"/>
    </source>
</evidence>
<reference evidence="3" key="2">
    <citation type="submission" date="2017-09" db="EMBL/GenBank/DDBJ databases">
        <title>FDA dAtabase for Regulatory Grade micrObial Sequences (FDA-ARGOS): Supporting development and validation of Infectious Disease Dx tests.</title>
        <authorList>
            <person name="Minogue T."/>
            <person name="Wolcott M."/>
            <person name="Wasieloski L."/>
            <person name="Aguilar W."/>
            <person name="Moore D."/>
            <person name="Tallon L."/>
            <person name="Sadzewicz L."/>
            <person name="Ott S."/>
            <person name="Zhao X."/>
            <person name="Nagaraj S."/>
            <person name="Vavikolanu K."/>
            <person name="Aluvathingal J."/>
            <person name="Nadendla S."/>
            <person name="Sichtig H."/>
        </authorList>
    </citation>
    <scope>NUCLEOTIDE SEQUENCE [LARGE SCALE GENOMIC DNA]</scope>
    <source>
        <strain evidence="3">FDAARGOS_387</strain>
    </source>
</reference>
<dbReference type="EMBL" id="PDDX01000001">
    <property type="protein sequence ID" value="PHI31953.1"/>
    <property type="molecule type" value="Genomic_DNA"/>
</dbReference>
<organism evidence="1 3">
    <name type="scientific">Budvicia aquatica</name>
    <dbReference type="NCBI Taxonomy" id="82979"/>
    <lineage>
        <taxon>Bacteria</taxon>
        <taxon>Pseudomonadati</taxon>
        <taxon>Pseudomonadota</taxon>
        <taxon>Gammaproteobacteria</taxon>
        <taxon>Enterobacterales</taxon>
        <taxon>Budviciaceae</taxon>
        <taxon>Budvicia</taxon>
    </lineage>
</organism>
<dbReference type="Proteomes" id="UP000224974">
    <property type="component" value="Unassembled WGS sequence"/>
</dbReference>
<reference evidence="2 4" key="3">
    <citation type="submission" date="2019-03" db="EMBL/GenBank/DDBJ databases">
        <authorList>
            <consortium name="Pathogen Informatics"/>
        </authorList>
    </citation>
    <scope>NUCLEOTIDE SEQUENCE [LARGE SCALE GENOMIC DNA]</scope>
    <source>
        <strain evidence="2 4">NCTC12282</strain>
    </source>
</reference>
<dbReference type="Gene3D" id="2.10.290.10">
    <property type="entry name" value="YfgJ-like"/>
    <property type="match status" value="1"/>
</dbReference>
<dbReference type="SUPFAM" id="SSF161187">
    <property type="entry name" value="YfgJ-like"/>
    <property type="match status" value="1"/>
</dbReference>
<dbReference type="Pfam" id="PF07191">
    <property type="entry name" value="Zn_ribbon_6"/>
    <property type="match status" value="1"/>
</dbReference>
<dbReference type="GO" id="GO:0004386">
    <property type="term" value="F:helicase activity"/>
    <property type="evidence" value="ECO:0007669"/>
    <property type="project" value="UniProtKB-KW"/>
</dbReference>
<reference evidence="1" key="1">
    <citation type="submission" date="2017-09" db="EMBL/GenBank/DDBJ databases">
        <title>FDA dAtabase for Regulatory Grade micrObial Sequences (FDA-ARGOS): Supporting development and validation of Infectious Disease Dx tests.</title>
        <authorList>
            <person name="Minogue T."/>
            <person name="Wolcott M."/>
            <person name="Wasieloski L."/>
            <person name="Aguilar W."/>
            <person name="Moore D."/>
            <person name="Tallon L.J."/>
            <person name="Sadzewicz L."/>
            <person name="Ott S."/>
            <person name="Zhao X."/>
            <person name="Nagaraj S."/>
            <person name="Vavikolanu K."/>
            <person name="Aluvathingal J."/>
            <person name="Nadendla S."/>
            <person name="Sichtig H."/>
        </authorList>
    </citation>
    <scope>NUCLEOTIDE SEQUENCE</scope>
    <source>
        <strain evidence="1">FDAARGOS_387</strain>
    </source>
</reference>
<proteinExistence type="predicted"/>
<keyword evidence="1" id="KW-0067">ATP-binding</keyword>
<evidence type="ECO:0000313" key="3">
    <source>
        <dbReference type="Proteomes" id="UP000224974"/>
    </source>
</evidence>
<dbReference type="AlphaFoldDB" id="A0A2C6DTD1"/>
<gene>
    <name evidence="2" type="primary">yfgJ</name>
    <name evidence="1" type="ORF">CRN84_22835</name>
    <name evidence="2" type="ORF">NCTC12282_06193</name>
</gene>
<name>A0A2C6DTD1_9GAMM</name>
<sequence length="75" mass="8632">MDVFCPQCHQTLLWQQGNIYHCATCDKGYLQVAPCPECNKPLEKMQACGAVDYFCQHGHGLVSKKRLHFIYVEQE</sequence>
<dbReference type="RefSeq" id="WP_029096867.1">
    <property type="nucleotide sequence ID" value="NZ_BRLG01000006.1"/>
</dbReference>
<dbReference type="EMBL" id="CAADJA010000002">
    <property type="protein sequence ID" value="VFS52984.1"/>
    <property type="molecule type" value="Genomic_DNA"/>
</dbReference>
<evidence type="ECO:0000313" key="4">
    <source>
        <dbReference type="Proteomes" id="UP000373449"/>
    </source>
</evidence>
<keyword evidence="1" id="KW-0547">Nucleotide-binding</keyword>
<keyword evidence="3" id="KW-1185">Reference proteome</keyword>
<keyword evidence="1" id="KW-0347">Helicase</keyword>
<accession>A0A2C6DTD1</accession>
<dbReference type="OrthoDB" id="5405751at2"/>
<protein>
    <submittedName>
        <fullName evidence="1">Primosomal protein N' (Replication factor Y)-superfamily II helicase</fullName>
    </submittedName>
    <submittedName>
        <fullName evidence="2">Protein of uncharacterized function (DUF1407)</fullName>
    </submittedName>
</protein>
<dbReference type="InterPro" id="IPR029037">
    <property type="entry name" value="DUF1407/YfgJ-like_sf"/>
</dbReference>
<dbReference type="STRING" id="1111728.GCA_000427805_03352"/>
<evidence type="ECO:0000313" key="1">
    <source>
        <dbReference type="EMBL" id="PHI31953.1"/>
    </source>
</evidence>
<dbReference type="Proteomes" id="UP000373449">
    <property type="component" value="Unassembled WGS sequence"/>
</dbReference>